<organism evidence="2">
    <name type="scientific">marine sediment metagenome</name>
    <dbReference type="NCBI Taxonomy" id="412755"/>
    <lineage>
        <taxon>unclassified sequences</taxon>
        <taxon>metagenomes</taxon>
        <taxon>ecological metagenomes</taxon>
    </lineage>
</organism>
<comment type="caution">
    <text evidence="2">The sequence shown here is derived from an EMBL/GenBank/DDBJ whole genome shotgun (WGS) entry which is preliminary data.</text>
</comment>
<dbReference type="GO" id="GO:0022904">
    <property type="term" value="P:respiratory electron transport chain"/>
    <property type="evidence" value="ECO:0007669"/>
    <property type="project" value="InterPro"/>
</dbReference>
<feature type="non-terminal residue" evidence="2">
    <location>
        <position position="70"/>
    </location>
</feature>
<evidence type="ECO:0008006" key="3">
    <source>
        <dbReference type="Google" id="ProtNLM"/>
    </source>
</evidence>
<accession>A0A0F9J0L7</accession>
<keyword evidence="1" id="KW-0472">Membrane</keyword>
<dbReference type="InterPro" id="IPR016174">
    <property type="entry name" value="Di-haem_cyt_TM"/>
</dbReference>
<name>A0A0F9J0L7_9ZZZZ</name>
<proteinExistence type="predicted"/>
<keyword evidence="1" id="KW-1133">Transmembrane helix</keyword>
<gene>
    <name evidence="2" type="ORF">LCGC14_1814270</name>
</gene>
<reference evidence="2" key="1">
    <citation type="journal article" date="2015" name="Nature">
        <title>Complex archaea that bridge the gap between prokaryotes and eukaryotes.</title>
        <authorList>
            <person name="Spang A."/>
            <person name="Saw J.H."/>
            <person name="Jorgensen S.L."/>
            <person name="Zaremba-Niedzwiedzka K."/>
            <person name="Martijn J."/>
            <person name="Lind A.E."/>
            <person name="van Eijk R."/>
            <person name="Schleper C."/>
            <person name="Guy L."/>
            <person name="Ettema T.J."/>
        </authorList>
    </citation>
    <scope>NUCLEOTIDE SEQUENCE</scope>
</reference>
<dbReference type="EMBL" id="LAZR01017674">
    <property type="protein sequence ID" value="KKL99455.1"/>
    <property type="molecule type" value="Genomic_DNA"/>
</dbReference>
<dbReference type="SUPFAM" id="SSF81342">
    <property type="entry name" value="Transmembrane di-heme cytochromes"/>
    <property type="match status" value="1"/>
</dbReference>
<dbReference type="Gene3D" id="1.20.810.10">
    <property type="entry name" value="Cytochrome Bc1 Complex, Chain C"/>
    <property type="match status" value="1"/>
</dbReference>
<dbReference type="GO" id="GO:0016020">
    <property type="term" value="C:membrane"/>
    <property type="evidence" value="ECO:0007669"/>
    <property type="project" value="InterPro"/>
</dbReference>
<dbReference type="InterPro" id="IPR027387">
    <property type="entry name" value="Cytb/b6-like_sf"/>
</dbReference>
<sequence length="70" mass="8238">MWPVNARLRSEVIISNVFLHIHPVKIYKDTLKITKTFGLGLISFYLFIILTITGILLMFYFIPHTEQAYH</sequence>
<protein>
    <recommendedName>
        <fullName evidence="3">Cytochrome b/b6 N-terminal region profile domain-containing protein</fullName>
    </recommendedName>
</protein>
<evidence type="ECO:0000313" key="2">
    <source>
        <dbReference type="EMBL" id="KKL99455.1"/>
    </source>
</evidence>
<feature type="transmembrane region" description="Helical" evidence="1">
    <location>
        <begin position="37"/>
        <end position="62"/>
    </location>
</feature>
<dbReference type="AlphaFoldDB" id="A0A0F9J0L7"/>
<keyword evidence="1" id="KW-0812">Transmembrane</keyword>
<evidence type="ECO:0000256" key="1">
    <source>
        <dbReference type="SAM" id="Phobius"/>
    </source>
</evidence>